<protein>
    <recommendedName>
        <fullName evidence="5">DNA repair protein RAD50</fullName>
    </recommendedName>
</protein>
<evidence type="ECO:0000256" key="16">
    <source>
        <dbReference type="ARBA" id="ARBA00023242"/>
    </source>
</evidence>
<keyword evidence="15" id="KW-0234">DNA repair</keyword>
<feature type="coiled-coil region" evidence="20">
    <location>
        <begin position="1032"/>
        <end position="1075"/>
    </location>
</feature>
<accession>A0A061J8K2</accession>
<keyword evidence="23" id="KW-1185">Reference proteome</keyword>
<keyword evidence="11 19" id="KW-0862">Zinc</keyword>
<evidence type="ECO:0000256" key="4">
    <source>
        <dbReference type="ARBA" id="ARBA00009439"/>
    </source>
</evidence>
<comment type="cofactor">
    <cofactor evidence="1">
        <name>Zn(2+)</name>
        <dbReference type="ChEBI" id="CHEBI:29105"/>
    </cofactor>
</comment>
<evidence type="ECO:0000256" key="10">
    <source>
        <dbReference type="ARBA" id="ARBA00022801"/>
    </source>
</evidence>
<dbReference type="GO" id="GO:0046872">
    <property type="term" value="F:metal ion binding"/>
    <property type="evidence" value="ECO:0007669"/>
    <property type="project" value="UniProtKB-UniRule"/>
</dbReference>
<dbReference type="PANTHER" id="PTHR18867">
    <property type="entry name" value="RAD50"/>
    <property type="match status" value="1"/>
</dbReference>
<name>A0A061J8K2_TRYRA</name>
<evidence type="ECO:0000256" key="15">
    <source>
        <dbReference type="ARBA" id="ARBA00023204"/>
    </source>
</evidence>
<evidence type="ECO:0000256" key="18">
    <source>
        <dbReference type="ARBA" id="ARBA00049360"/>
    </source>
</evidence>
<feature type="coiled-coil region" evidence="20">
    <location>
        <begin position="316"/>
        <end position="350"/>
    </location>
</feature>
<evidence type="ECO:0000256" key="12">
    <source>
        <dbReference type="ARBA" id="ARBA00022840"/>
    </source>
</evidence>
<evidence type="ECO:0000256" key="20">
    <source>
        <dbReference type="SAM" id="Coils"/>
    </source>
</evidence>
<organism evidence="22 23">
    <name type="scientific">Trypanosoma rangeli SC58</name>
    <dbReference type="NCBI Taxonomy" id="429131"/>
    <lineage>
        <taxon>Eukaryota</taxon>
        <taxon>Discoba</taxon>
        <taxon>Euglenozoa</taxon>
        <taxon>Kinetoplastea</taxon>
        <taxon>Metakinetoplastina</taxon>
        <taxon>Trypanosomatida</taxon>
        <taxon>Trypanosomatidae</taxon>
        <taxon>Trypanosoma</taxon>
        <taxon>Herpetosoma</taxon>
    </lineage>
</organism>
<dbReference type="GO" id="GO:0000722">
    <property type="term" value="P:telomere maintenance via recombination"/>
    <property type="evidence" value="ECO:0007669"/>
    <property type="project" value="TreeGrafter"/>
</dbReference>
<dbReference type="NCBIfam" id="TIGR00606">
    <property type="entry name" value="rad50"/>
    <property type="match status" value="1"/>
</dbReference>
<keyword evidence="14 20" id="KW-0175">Coiled coil</keyword>
<comment type="catalytic activity">
    <reaction evidence="18">
        <text>ATP + H2O = ADP + phosphate + H(+)</text>
        <dbReference type="Rhea" id="RHEA:13065"/>
        <dbReference type="ChEBI" id="CHEBI:15377"/>
        <dbReference type="ChEBI" id="CHEBI:15378"/>
        <dbReference type="ChEBI" id="CHEBI:30616"/>
        <dbReference type="ChEBI" id="CHEBI:43474"/>
        <dbReference type="ChEBI" id="CHEBI:456216"/>
    </reaction>
</comment>
<dbReference type="GO" id="GO:0043047">
    <property type="term" value="F:single-stranded telomeric DNA binding"/>
    <property type="evidence" value="ECO:0007669"/>
    <property type="project" value="TreeGrafter"/>
</dbReference>
<evidence type="ECO:0000256" key="19">
    <source>
        <dbReference type="PROSITE-ProRule" id="PRU00471"/>
    </source>
</evidence>
<reference evidence="22 23" key="1">
    <citation type="submission" date="2013-07" db="EMBL/GenBank/DDBJ databases">
        <authorList>
            <person name="Stoco P.H."/>
            <person name="Wagner G."/>
            <person name="Gerber A."/>
            <person name="Zaha A."/>
            <person name="Thompson C."/>
            <person name="Bartholomeu D.C."/>
            <person name="Luckemeyer D.D."/>
            <person name="Bahia D."/>
            <person name="Loreto E."/>
            <person name="Prestes E.B."/>
            <person name="Lima F.M."/>
            <person name="Rodrigues-Luiz G."/>
            <person name="Vallejo G.A."/>
            <person name="Filho J.F."/>
            <person name="Monteiro K.M."/>
            <person name="Tyler K.M."/>
            <person name="de Almeida L.G."/>
            <person name="Ortiz M.F."/>
            <person name="Siervo M.A."/>
            <person name="de Moraes M.H."/>
            <person name="Cunha O.L."/>
            <person name="Mendonca-Neto R."/>
            <person name="Silva R."/>
            <person name="Teixeira S.M."/>
            <person name="Murta S.M."/>
            <person name="Sincero T.C."/>
            <person name="Mendes T.A."/>
            <person name="Urmenyi T.P."/>
            <person name="Silva V.G."/>
            <person name="da Rocha W.D."/>
            <person name="Andersson B."/>
            <person name="Romanha A.J."/>
            <person name="Steindel M."/>
            <person name="de Vasconcelos A.T."/>
            <person name="Grisard E.C."/>
        </authorList>
    </citation>
    <scope>NUCLEOTIDE SEQUENCE [LARGE SCALE GENOMIC DNA]</scope>
    <source>
        <strain evidence="22 23">SC58</strain>
    </source>
</reference>
<dbReference type="InterPro" id="IPR027417">
    <property type="entry name" value="P-loop_NTPase"/>
</dbReference>
<dbReference type="Pfam" id="PF13558">
    <property type="entry name" value="SbcC_Walker_B"/>
    <property type="match status" value="1"/>
</dbReference>
<proteinExistence type="inferred from homology"/>
<feature type="binding site" evidence="19">
    <location>
        <position position="691"/>
    </location>
    <ligand>
        <name>Zn(2+)</name>
        <dbReference type="ChEBI" id="CHEBI:29105"/>
    </ligand>
</feature>
<evidence type="ECO:0000256" key="14">
    <source>
        <dbReference type="ARBA" id="ARBA00023054"/>
    </source>
</evidence>
<dbReference type="EMBL" id="AUPL01002700">
    <property type="protein sequence ID" value="ESL09577.1"/>
    <property type="molecule type" value="Genomic_DNA"/>
</dbReference>
<evidence type="ECO:0000259" key="21">
    <source>
        <dbReference type="PROSITE" id="PS51131"/>
    </source>
</evidence>
<dbReference type="GO" id="GO:0051880">
    <property type="term" value="F:G-quadruplex DNA binding"/>
    <property type="evidence" value="ECO:0007669"/>
    <property type="project" value="TreeGrafter"/>
</dbReference>
<keyword evidence="13" id="KW-0460">Magnesium</keyword>
<dbReference type="OrthoDB" id="18797at2759"/>
<dbReference type="Gene3D" id="3.40.50.300">
    <property type="entry name" value="P-loop containing nucleotide triphosphate hydrolases"/>
    <property type="match status" value="2"/>
</dbReference>
<feature type="coiled-coil region" evidence="20">
    <location>
        <begin position="193"/>
        <end position="289"/>
    </location>
</feature>
<keyword evidence="17" id="KW-0469">Meiosis</keyword>
<evidence type="ECO:0000256" key="13">
    <source>
        <dbReference type="ARBA" id="ARBA00022842"/>
    </source>
</evidence>
<dbReference type="InterPro" id="IPR004584">
    <property type="entry name" value="Rad50_eukaryotes"/>
</dbReference>
<dbReference type="PANTHER" id="PTHR18867:SF12">
    <property type="entry name" value="DNA REPAIR PROTEIN RAD50"/>
    <property type="match status" value="1"/>
</dbReference>
<feature type="coiled-coil region" evidence="20">
    <location>
        <begin position="474"/>
        <end position="511"/>
    </location>
</feature>
<keyword evidence="9" id="KW-0227">DNA damage</keyword>
<evidence type="ECO:0000256" key="1">
    <source>
        <dbReference type="ARBA" id="ARBA00001947"/>
    </source>
</evidence>
<evidence type="ECO:0000256" key="3">
    <source>
        <dbReference type="ARBA" id="ARBA00004286"/>
    </source>
</evidence>
<feature type="coiled-coil region" evidence="20">
    <location>
        <begin position="907"/>
        <end position="948"/>
    </location>
</feature>
<dbReference type="GO" id="GO:0016887">
    <property type="term" value="F:ATP hydrolysis activity"/>
    <property type="evidence" value="ECO:0007669"/>
    <property type="project" value="InterPro"/>
</dbReference>
<comment type="similarity">
    <text evidence="4">Belongs to the SMC family. RAD50 subfamily.</text>
</comment>
<dbReference type="GO" id="GO:0003691">
    <property type="term" value="F:double-stranded telomeric DNA binding"/>
    <property type="evidence" value="ECO:0007669"/>
    <property type="project" value="TreeGrafter"/>
</dbReference>
<comment type="subcellular location">
    <subcellularLocation>
        <location evidence="3">Chromosome</location>
    </subcellularLocation>
    <subcellularLocation>
        <location evidence="2">Nucleus</location>
    </subcellularLocation>
</comment>
<keyword evidence="7 19" id="KW-0479">Metal-binding</keyword>
<dbReference type="FunFam" id="3.40.50.300:FF:000593">
    <property type="entry name" value="DNA repair protein RAD50"/>
    <property type="match status" value="1"/>
</dbReference>
<dbReference type="GO" id="GO:0000794">
    <property type="term" value="C:condensed nuclear chromosome"/>
    <property type="evidence" value="ECO:0007669"/>
    <property type="project" value="TreeGrafter"/>
</dbReference>
<evidence type="ECO:0000313" key="23">
    <source>
        <dbReference type="Proteomes" id="UP000031737"/>
    </source>
</evidence>
<dbReference type="GO" id="GO:0030870">
    <property type="term" value="C:Mre11 complex"/>
    <property type="evidence" value="ECO:0007669"/>
    <property type="project" value="InterPro"/>
</dbReference>
<feature type="coiled-coil region" evidence="20">
    <location>
        <begin position="613"/>
        <end position="674"/>
    </location>
</feature>
<sequence length="1349" mass="153812">MTSIEQIQLSGVRSFDPNPAHRQTIVFQKPLTVILGKNGAGKTTIIEALLNACTGQMPPGSGSEKSSFVYDPKVMGETDVKAQIRLLFTGKGGKVIQVIRSFQAVRARNKTSFTTLDSTVAFQDAATGKVVSSTYRANDVDRAVPEMLGVSPAVLEYVIFCHQEDGNWPLSPPKEVKKIFDEIFAATRYVLALDRLRENSKEFRRQQKEHEANLMALREHREQAQQLKLDIAAKEELIRTIEQRAKSLEPQLKELHAVTAALSVVEQNAENLAREAAIIQGRIDEKQQSLSRMTLPPSTLTMEAMLEFKQGFSERIKGLEAEASEKANLLERAEANRRKYEETALHLRSSISFLEQQERQHTQHCMELQGIVSNLSTGLVLSENDMNEEGLLRVDEHVTAELQKAIAERDETLKGFDDNIKLLEEQRGKLLRSMDVDNKEKDMKEEQMTHLHQRIMGAEETLGRLKPYVRITQLEALKKTISDLEQRVEAMEELRKRGEKHKQRQDILEKINEQNCVVAVLRQELAKQKECLGGEAEMNLLRTQITEKERFLEEELQETLVPELSRFGHEVGVGRSLSQLSLLVEQLREQKLGALRAIQAEHGEIDRQVAVLQQKQSHRMEELVQEKAALQRKRVICVKALGGLSEIDQFEAVLDEARDYLRKARNRRHALEAMATCYANFVEVARVEGKCPVCDRGFNDDVARAHFMELHERHHEASPEMVAEAQLEMTEAEEKVRRLESLEADLHDVRRWVVSIPQLEQLLTSINEELANKSALLEDVERKRDDVESQMKRVQDLVRTVTDLNAVASDIRALKQQLSRREAAIQELQAEAVTATAAAGGIGSGAPRTYEEVSAEYESANTELYRLNVMLNEAQRREDGESDQAAASELNARRAEYYQLEMKLTRQGELEEVLARYKAEANGYKERIAAINNGQEDLRAELTRLQSRICDLQQERREAECALQRSRIGKLETSERMLAVILPQMRDYFASRHGHQLASARDQLGVAEAANLTAAEEVKQLRDAVHESRRVLDDQHRQAAEVEKYIEVYEKQRRMEEDQVRLQEVEQSLAELKRRQIHGVESLLGKDIIARETVPRIRELIREKVGELEKFRAQQEGNVEAMVQDVANLKSQLAREKYNDIEKRYRSTFLKVQTTEIAVADIDKYYRALEKAVQSYHQEKIAQINQILADLWRQTYKGSDIDTVELRSEDDVTSTTARRSYSYRVVMKRGSSEMDMRGRCSAGQKVLASVLIRLALSEAFCCDCGILALDEPTTNLDEDNARSLAESLRLLIDNHRAVKHFQLIVITHDEQFVRALGGLALDTFYYIHKDREGAFSVIEERTFEQLFAA</sequence>
<evidence type="ECO:0000256" key="8">
    <source>
        <dbReference type="ARBA" id="ARBA00022741"/>
    </source>
</evidence>
<comment type="caution">
    <text evidence="22">The sequence shown here is derived from an EMBL/GenBank/DDBJ whole genome shotgun (WGS) entry which is preliminary data.</text>
</comment>
<dbReference type="PROSITE" id="PS51131">
    <property type="entry name" value="ZN_HOOK"/>
    <property type="match status" value="1"/>
</dbReference>
<keyword evidence="6" id="KW-0158">Chromosome</keyword>
<dbReference type="SUPFAM" id="SSF75712">
    <property type="entry name" value="Rad50 coiled-coil Zn hook"/>
    <property type="match status" value="1"/>
</dbReference>
<feature type="coiled-coil region" evidence="20">
    <location>
        <begin position="722"/>
        <end position="831"/>
    </location>
</feature>
<dbReference type="SUPFAM" id="SSF52540">
    <property type="entry name" value="P-loop containing nucleoside triphosphate hydrolases"/>
    <property type="match status" value="1"/>
</dbReference>
<evidence type="ECO:0000256" key="2">
    <source>
        <dbReference type="ARBA" id="ARBA00004123"/>
    </source>
</evidence>
<evidence type="ECO:0000256" key="17">
    <source>
        <dbReference type="ARBA" id="ARBA00023254"/>
    </source>
</evidence>
<dbReference type="Proteomes" id="UP000031737">
    <property type="component" value="Unassembled WGS sequence"/>
</dbReference>
<dbReference type="InterPro" id="IPR013134">
    <property type="entry name" value="Zn_hook_RAD50"/>
</dbReference>
<evidence type="ECO:0000313" key="22">
    <source>
        <dbReference type="EMBL" id="ESL09577.1"/>
    </source>
</evidence>
<feature type="domain" description="Zinc-hook" evidence="21">
    <location>
        <begin position="647"/>
        <end position="744"/>
    </location>
</feature>
<dbReference type="GO" id="GO:0007004">
    <property type="term" value="P:telomere maintenance via telomerase"/>
    <property type="evidence" value="ECO:0007669"/>
    <property type="project" value="TreeGrafter"/>
</dbReference>
<evidence type="ECO:0000256" key="6">
    <source>
        <dbReference type="ARBA" id="ARBA00022454"/>
    </source>
</evidence>
<keyword evidence="8" id="KW-0547">Nucleotide-binding</keyword>
<evidence type="ECO:0000256" key="7">
    <source>
        <dbReference type="ARBA" id="ARBA00022723"/>
    </source>
</evidence>
<dbReference type="GO" id="GO:0005524">
    <property type="term" value="F:ATP binding"/>
    <property type="evidence" value="ECO:0007669"/>
    <property type="project" value="UniProtKB-KW"/>
</dbReference>
<gene>
    <name evidence="22" type="ORF">TRSC58_02700</name>
</gene>
<dbReference type="VEuPathDB" id="TriTrypDB:TRSC58_02700"/>
<dbReference type="Pfam" id="PF13476">
    <property type="entry name" value="AAA_23"/>
    <property type="match status" value="1"/>
</dbReference>
<keyword evidence="16" id="KW-0539">Nucleus</keyword>
<dbReference type="GO" id="GO:0006302">
    <property type="term" value="P:double-strand break repair"/>
    <property type="evidence" value="ECO:0007669"/>
    <property type="project" value="InterPro"/>
</dbReference>
<evidence type="ECO:0000256" key="9">
    <source>
        <dbReference type="ARBA" id="ARBA00022763"/>
    </source>
</evidence>
<keyword evidence="12" id="KW-0067">ATP-binding</keyword>
<evidence type="ECO:0000256" key="11">
    <source>
        <dbReference type="ARBA" id="ARBA00022833"/>
    </source>
</evidence>
<keyword evidence="10" id="KW-0378">Hydrolase</keyword>
<dbReference type="InterPro" id="IPR038729">
    <property type="entry name" value="Rad50/SbcC_AAA"/>
</dbReference>
<feature type="binding site" evidence="19">
    <location>
        <position position="694"/>
    </location>
    <ligand>
        <name>Zn(2+)</name>
        <dbReference type="ChEBI" id="CHEBI:29105"/>
    </ligand>
</feature>
<evidence type="ECO:0000256" key="5">
    <source>
        <dbReference type="ARBA" id="ARBA00017893"/>
    </source>
</evidence>
<dbReference type="GO" id="GO:0070192">
    <property type="term" value="P:chromosome organization involved in meiotic cell cycle"/>
    <property type="evidence" value="ECO:0007669"/>
    <property type="project" value="TreeGrafter"/>
</dbReference>